<evidence type="ECO:0000313" key="1">
    <source>
        <dbReference type="EMBL" id="KAJ3805120.1"/>
    </source>
</evidence>
<keyword evidence="2" id="KW-1185">Reference proteome</keyword>
<sequence>RASTKQPFVCGKCFTVTGLLTQDGMMASRVVEGSMTREMFCSYLEEEVVSF</sequence>
<reference evidence="1" key="1">
    <citation type="submission" date="2022-09" db="EMBL/GenBank/DDBJ databases">
        <title>A Global Phylogenomic Analysis of the Shiitake Genus Lentinula.</title>
        <authorList>
            <consortium name="DOE Joint Genome Institute"/>
            <person name="Sierra-Patev S."/>
            <person name="Min B."/>
            <person name="Naranjo-Ortiz M."/>
            <person name="Looney B."/>
            <person name="Konkel Z."/>
            <person name="Slot J.C."/>
            <person name="Sakamoto Y."/>
            <person name="Steenwyk J.L."/>
            <person name="Rokas A."/>
            <person name="Carro J."/>
            <person name="Camarero S."/>
            <person name="Ferreira P."/>
            <person name="Molpeceres G."/>
            <person name="Ruiz-Duenas F.J."/>
            <person name="Serrano A."/>
            <person name="Henrissat B."/>
            <person name="Drula E."/>
            <person name="Hughes K.W."/>
            <person name="Mata J.L."/>
            <person name="Ishikawa N.K."/>
            <person name="Vargas-Isla R."/>
            <person name="Ushijima S."/>
            <person name="Smith C.A."/>
            <person name="Ahrendt S."/>
            <person name="Andreopoulos W."/>
            <person name="He G."/>
            <person name="Labutti K."/>
            <person name="Lipzen A."/>
            <person name="Ng V."/>
            <person name="Riley R."/>
            <person name="Sandor L."/>
            <person name="Barry K."/>
            <person name="Martinez A.T."/>
            <person name="Xiao Y."/>
            <person name="Gibbons J.G."/>
            <person name="Terashima K."/>
            <person name="Grigoriev I.V."/>
            <person name="Hibbett D.S."/>
        </authorList>
    </citation>
    <scope>NUCLEOTIDE SEQUENCE</scope>
    <source>
        <strain evidence="1">TMI1499</strain>
    </source>
</reference>
<proteinExistence type="predicted"/>
<evidence type="ECO:0000313" key="2">
    <source>
        <dbReference type="Proteomes" id="UP001163835"/>
    </source>
</evidence>
<protein>
    <submittedName>
        <fullName evidence="1">Uncharacterized protein</fullName>
    </submittedName>
</protein>
<accession>A0ACC1TK53</accession>
<comment type="caution">
    <text evidence="1">The sequence shown here is derived from an EMBL/GenBank/DDBJ whole genome shotgun (WGS) entry which is preliminary data.</text>
</comment>
<feature type="non-terminal residue" evidence="1">
    <location>
        <position position="1"/>
    </location>
</feature>
<dbReference type="Proteomes" id="UP001163835">
    <property type="component" value="Unassembled WGS sequence"/>
</dbReference>
<dbReference type="EMBL" id="MU795681">
    <property type="protein sequence ID" value="KAJ3805120.1"/>
    <property type="molecule type" value="Genomic_DNA"/>
</dbReference>
<gene>
    <name evidence="1" type="ORF">F5876DRAFT_52359</name>
</gene>
<organism evidence="1 2">
    <name type="scientific">Lentinula aff. lateritia</name>
    <dbReference type="NCBI Taxonomy" id="2804960"/>
    <lineage>
        <taxon>Eukaryota</taxon>
        <taxon>Fungi</taxon>
        <taxon>Dikarya</taxon>
        <taxon>Basidiomycota</taxon>
        <taxon>Agaricomycotina</taxon>
        <taxon>Agaricomycetes</taxon>
        <taxon>Agaricomycetidae</taxon>
        <taxon>Agaricales</taxon>
        <taxon>Marasmiineae</taxon>
        <taxon>Omphalotaceae</taxon>
        <taxon>Lentinula</taxon>
    </lineage>
</organism>
<name>A0ACC1TK53_9AGAR</name>